<dbReference type="GeneID" id="74307954"/>
<accession>A0A9E7PLM2</accession>
<dbReference type="Pfam" id="PF09250">
    <property type="entry name" value="Prim-Pol"/>
    <property type="match status" value="1"/>
</dbReference>
<dbReference type="SUPFAM" id="SSF57783">
    <property type="entry name" value="Zinc beta-ribbon"/>
    <property type="match status" value="1"/>
</dbReference>
<dbReference type="EMBL" id="CP096115">
    <property type="protein sequence ID" value="UUX91622.1"/>
    <property type="molecule type" value="Genomic_DNA"/>
</dbReference>
<gene>
    <name evidence="2" type="ORF">L6E24_09590</name>
</gene>
<evidence type="ECO:0000313" key="3">
    <source>
        <dbReference type="Proteomes" id="UP001060368"/>
    </source>
</evidence>
<dbReference type="AlphaFoldDB" id="A0A9E7PLM2"/>
<organism evidence="2 3">
    <name type="scientific">Methanoplanus endosymbiosus</name>
    <dbReference type="NCBI Taxonomy" id="33865"/>
    <lineage>
        <taxon>Archaea</taxon>
        <taxon>Methanobacteriati</taxon>
        <taxon>Methanobacteriota</taxon>
        <taxon>Stenosarchaea group</taxon>
        <taxon>Methanomicrobia</taxon>
        <taxon>Methanomicrobiales</taxon>
        <taxon>Methanomicrobiaceae</taxon>
        <taxon>Methanoplanus</taxon>
    </lineage>
</organism>
<dbReference type="CDD" id="cd04859">
    <property type="entry name" value="Prim_Pol"/>
    <property type="match status" value="1"/>
</dbReference>
<protein>
    <submittedName>
        <fullName evidence="2">Bifunctional DNA primase/polymerase</fullName>
    </submittedName>
</protein>
<evidence type="ECO:0000313" key="2">
    <source>
        <dbReference type="EMBL" id="UUX91622.1"/>
    </source>
</evidence>
<name>A0A9E7PLM2_9EURY</name>
<evidence type="ECO:0000259" key="1">
    <source>
        <dbReference type="SMART" id="SM00943"/>
    </source>
</evidence>
<dbReference type="KEGG" id="mend:L6E24_09590"/>
<feature type="domain" description="DNA primase/polymerase bifunctional N-terminal" evidence="1">
    <location>
        <begin position="4"/>
        <end position="160"/>
    </location>
</feature>
<dbReference type="RefSeq" id="WP_257741774.1">
    <property type="nucleotide sequence ID" value="NZ_CP096115.1"/>
</dbReference>
<dbReference type="Proteomes" id="UP001060368">
    <property type="component" value="Chromosome"/>
</dbReference>
<dbReference type="InterPro" id="IPR015330">
    <property type="entry name" value="DNA_primase/pol_bifunc_N"/>
</dbReference>
<dbReference type="SUPFAM" id="SSF56747">
    <property type="entry name" value="Prim-pol domain"/>
    <property type="match status" value="1"/>
</dbReference>
<proteinExistence type="predicted"/>
<reference evidence="2" key="1">
    <citation type="submission" date="2022-04" db="EMBL/GenBank/DDBJ databases">
        <title>Complete genome of Methanoplanus endosymbiosus DSM 3599.</title>
        <authorList>
            <person name="Chen S.-C."/>
            <person name="You Y.-T."/>
            <person name="Zhou Y.-Z."/>
            <person name="Lai M.-C."/>
        </authorList>
    </citation>
    <scope>NUCLEOTIDE SEQUENCE</scope>
    <source>
        <strain evidence="2">DSM 3599</strain>
    </source>
</reference>
<sequence length="310" mass="34522">MQAALDYGRRGFSIFPCSQDKAPLTEHGFKDASPDLRKIRQWWTQFPDASIGISCIASGLIVLDTDPRNGGLHTLQALEQEHEPLPITLTALTGMQNDCRGTHRYYRAPEGDIKVKGQLGEGIDCKYSGYVIAAPSQHQTGVNYQWIDEYQPIADLPKWISDIIIKKPAKAPRRRTSAGHGDSITDQYNLRVQDYLMPENGRYISSDEIRGAHPAHGSSTGNNLCINIRKNTWYCFRHQTGGGGVEAYAVARGIIDCSEAGAGCLNNKWSEFFRCLREDGIITPTEADPEILASIDALIQKWRRLQACQN</sequence>
<keyword evidence="3" id="KW-1185">Reference proteome</keyword>
<dbReference type="SMART" id="SM00943">
    <property type="entry name" value="Prim-Pol"/>
    <property type="match status" value="1"/>
</dbReference>